<dbReference type="GO" id="GO:0016787">
    <property type="term" value="F:hydrolase activity"/>
    <property type="evidence" value="ECO:0007669"/>
    <property type="project" value="UniProtKB-KW"/>
</dbReference>
<feature type="signal peptide" evidence="1">
    <location>
        <begin position="1"/>
        <end position="18"/>
    </location>
</feature>
<protein>
    <submittedName>
        <fullName evidence="2">Acyloxyacyl hydrolase</fullName>
    </submittedName>
</protein>
<organism evidence="2 3">
    <name type="scientific">Glaciecola siphonariae</name>
    <dbReference type="NCBI Taxonomy" id="521012"/>
    <lineage>
        <taxon>Bacteria</taxon>
        <taxon>Pseudomonadati</taxon>
        <taxon>Pseudomonadota</taxon>
        <taxon>Gammaproteobacteria</taxon>
        <taxon>Alteromonadales</taxon>
        <taxon>Alteromonadaceae</taxon>
        <taxon>Glaciecola</taxon>
    </lineage>
</organism>
<dbReference type="Gene3D" id="2.40.160.20">
    <property type="match status" value="1"/>
</dbReference>
<dbReference type="RefSeq" id="WP_382406438.1">
    <property type="nucleotide sequence ID" value="NZ_JBHSGU010000002.1"/>
</dbReference>
<dbReference type="Pfam" id="PF09411">
    <property type="entry name" value="PagL"/>
    <property type="match status" value="1"/>
</dbReference>
<evidence type="ECO:0000313" key="3">
    <source>
        <dbReference type="Proteomes" id="UP001595897"/>
    </source>
</evidence>
<keyword evidence="3" id="KW-1185">Reference proteome</keyword>
<name>A0ABV9LU15_9ALTE</name>
<sequence length="187" mass="21673">MKHLISSLILSVSLLCFAHVDSAIAGEVSLGYGEGESRWFFPNRGGQLKTESIRLTYIHDTGYQWNFFETHALKLELEAGMHYWRDPFLEDDKYGAILTPMWRYYVPIYDHALYLGGGIGITYNSDDELIDRKLGSRLLFEDRLELGLILFKKHRLSVSVNHYSNANIADINHGVNYYFVNYGYRFN</sequence>
<comment type="caution">
    <text evidence="2">The sequence shown here is derived from an EMBL/GenBank/DDBJ whole genome shotgun (WGS) entry which is preliminary data.</text>
</comment>
<feature type="chain" id="PRO_5045495921" evidence="1">
    <location>
        <begin position="19"/>
        <end position="187"/>
    </location>
</feature>
<dbReference type="Proteomes" id="UP001595897">
    <property type="component" value="Unassembled WGS sequence"/>
</dbReference>
<keyword evidence="2" id="KW-0378">Hydrolase</keyword>
<proteinExistence type="predicted"/>
<reference evidence="3" key="1">
    <citation type="journal article" date="2019" name="Int. J. Syst. Evol. Microbiol.">
        <title>The Global Catalogue of Microorganisms (GCM) 10K type strain sequencing project: providing services to taxonomists for standard genome sequencing and annotation.</title>
        <authorList>
            <consortium name="The Broad Institute Genomics Platform"/>
            <consortium name="The Broad Institute Genome Sequencing Center for Infectious Disease"/>
            <person name="Wu L."/>
            <person name="Ma J."/>
        </authorList>
    </citation>
    <scope>NUCLEOTIDE SEQUENCE [LARGE SCALE GENOMIC DNA]</scope>
    <source>
        <strain evidence="3">KACC 12507</strain>
    </source>
</reference>
<accession>A0ABV9LU15</accession>
<gene>
    <name evidence="2" type="ORF">ACFO4O_05875</name>
</gene>
<dbReference type="EMBL" id="JBHSGU010000002">
    <property type="protein sequence ID" value="MFC4699684.1"/>
    <property type="molecule type" value="Genomic_DNA"/>
</dbReference>
<evidence type="ECO:0000313" key="2">
    <source>
        <dbReference type="EMBL" id="MFC4699684.1"/>
    </source>
</evidence>
<keyword evidence="1" id="KW-0732">Signal</keyword>
<evidence type="ECO:0000256" key="1">
    <source>
        <dbReference type="SAM" id="SignalP"/>
    </source>
</evidence>
<dbReference type="InterPro" id="IPR018550">
    <property type="entry name" value="Lipid-A_deacylase-rel"/>
</dbReference>